<sequence>MKNIVIDLDGTLTIDDESDYKCKPANVEIINQLKKYKAMGFKITIFTSRNMKTYSGNIGQINVKTLPTIIKWLDQHDVPYDEVVVGKPWCGNDGFYIDDRAIRPNEFANLSYNEIRDLLGISSSKEVKLGGV</sequence>
<dbReference type="Pfam" id="PF08282">
    <property type="entry name" value="Hydrolase_3"/>
    <property type="match status" value="1"/>
</dbReference>
<reference evidence="1 2" key="1">
    <citation type="journal article" date="2017" name="Genome Biol. Evol.">
        <title>Comparative Genomic Analysis Identifies a Campylobacter Clade Deficient in Selenium Metabolism.</title>
        <authorList>
            <person name="Miller W.G."/>
            <person name="Yee E."/>
            <person name="Lopes B.S."/>
            <person name="Chapman M.H."/>
            <person name="Huynh S."/>
            <person name="Bono J.L."/>
            <person name="Parker C.T."/>
            <person name="Strachan N.J.C."/>
            <person name="Forbes K.J."/>
        </authorList>
    </citation>
    <scope>NUCLEOTIDE SEQUENCE [LARGE SCALE GENOMIC DNA]</scope>
    <source>
        <strain evidence="1 2">RM9261</strain>
    </source>
</reference>
<dbReference type="InterPro" id="IPR010033">
    <property type="entry name" value="HAD_SF_ppase_IIIC"/>
</dbReference>
<dbReference type="InterPro" id="IPR023214">
    <property type="entry name" value="HAD_sf"/>
</dbReference>
<dbReference type="GeneID" id="93113213"/>
<gene>
    <name evidence="1" type="ORF">CVIC9261_03845</name>
</gene>
<evidence type="ECO:0000313" key="1">
    <source>
        <dbReference type="EMBL" id="WWC42469.1"/>
    </source>
</evidence>
<evidence type="ECO:0000313" key="2">
    <source>
        <dbReference type="Proteomes" id="UP001318120"/>
    </source>
</evidence>
<dbReference type="Gene3D" id="3.40.50.1000">
    <property type="entry name" value="HAD superfamily/HAD-like"/>
    <property type="match status" value="1"/>
</dbReference>
<name>A0ABZ2E9T5_9BACT</name>
<protein>
    <submittedName>
        <fullName evidence="1">HAD-IIIC family phosphatase</fullName>
    </submittedName>
</protein>
<dbReference type="InterPro" id="IPR036412">
    <property type="entry name" value="HAD-like_sf"/>
</dbReference>
<dbReference type="RefSeq" id="WP_338439011.1">
    <property type="nucleotide sequence ID" value="NZ_CP144916.1"/>
</dbReference>
<dbReference type="Proteomes" id="UP001318120">
    <property type="component" value="Chromosome"/>
</dbReference>
<accession>A0ABZ2E9T5</accession>
<proteinExistence type="predicted"/>
<keyword evidence="2" id="KW-1185">Reference proteome</keyword>
<dbReference type="NCBIfam" id="TIGR01689">
    <property type="entry name" value="EcbF-BcbF"/>
    <property type="match status" value="1"/>
</dbReference>
<dbReference type="NCBIfam" id="TIGR01681">
    <property type="entry name" value="HAD-SF-IIIC"/>
    <property type="match status" value="1"/>
</dbReference>
<dbReference type="EMBL" id="CP144916">
    <property type="protein sequence ID" value="WWC42469.1"/>
    <property type="molecule type" value="Genomic_DNA"/>
</dbReference>
<organism evidence="1 2">
    <name type="scientific">Campylobacter vicugnae</name>
    <dbReference type="NCBI Taxonomy" id="1660076"/>
    <lineage>
        <taxon>Bacteria</taxon>
        <taxon>Pseudomonadati</taxon>
        <taxon>Campylobacterota</taxon>
        <taxon>Epsilonproteobacteria</taxon>
        <taxon>Campylobacterales</taxon>
        <taxon>Campylobacteraceae</taxon>
        <taxon>Campylobacter</taxon>
    </lineage>
</organism>
<dbReference type="InterPro" id="IPR010039">
    <property type="entry name" value="EcbF_BcbF"/>
</dbReference>
<dbReference type="SUPFAM" id="SSF56784">
    <property type="entry name" value="HAD-like"/>
    <property type="match status" value="1"/>
</dbReference>